<name>A0A9Q1GNE1_9CARY</name>
<organism evidence="1 2">
    <name type="scientific">Carnegiea gigantea</name>
    <dbReference type="NCBI Taxonomy" id="171969"/>
    <lineage>
        <taxon>Eukaryota</taxon>
        <taxon>Viridiplantae</taxon>
        <taxon>Streptophyta</taxon>
        <taxon>Embryophyta</taxon>
        <taxon>Tracheophyta</taxon>
        <taxon>Spermatophyta</taxon>
        <taxon>Magnoliopsida</taxon>
        <taxon>eudicotyledons</taxon>
        <taxon>Gunneridae</taxon>
        <taxon>Pentapetalae</taxon>
        <taxon>Caryophyllales</taxon>
        <taxon>Cactineae</taxon>
        <taxon>Cactaceae</taxon>
        <taxon>Cactoideae</taxon>
        <taxon>Echinocereeae</taxon>
        <taxon>Carnegiea</taxon>
    </lineage>
</organism>
<dbReference type="Proteomes" id="UP001153076">
    <property type="component" value="Unassembled WGS sequence"/>
</dbReference>
<dbReference type="AlphaFoldDB" id="A0A9Q1GNE1"/>
<dbReference type="OrthoDB" id="1750196at2759"/>
<reference evidence="1" key="1">
    <citation type="submission" date="2022-04" db="EMBL/GenBank/DDBJ databases">
        <title>Carnegiea gigantea Genome sequencing and assembly v2.</title>
        <authorList>
            <person name="Copetti D."/>
            <person name="Sanderson M.J."/>
            <person name="Burquez A."/>
            <person name="Wojciechowski M.F."/>
        </authorList>
    </citation>
    <scope>NUCLEOTIDE SEQUENCE</scope>
    <source>
        <strain evidence="1">SGP5-SGP5p</strain>
        <tissue evidence="1">Aerial part</tissue>
    </source>
</reference>
<accession>A0A9Q1GNE1</accession>
<protein>
    <submittedName>
        <fullName evidence="1">Uncharacterized protein</fullName>
    </submittedName>
</protein>
<evidence type="ECO:0000313" key="2">
    <source>
        <dbReference type="Proteomes" id="UP001153076"/>
    </source>
</evidence>
<gene>
    <name evidence="1" type="ORF">Cgig2_024804</name>
</gene>
<dbReference type="EMBL" id="JAKOGI010002270">
    <property type="protein sequence ID" value="KAJ8422386.1"/>
    <property type="molecule type" value="Genomic_DNA"/>
</dbReference>
<proteinExistence type="predicted"/>
<keyword evidence="2" id="KW-1185">Reference proteome</keyword>
<evidence type="ECO:0000313" key="1">
    <source>
        <dbReference type="EMBL" id="KAJ8422386.1"/>
    </source>
</evidence>
<comment type="caution">
    <text evidence="1">The sequence shown here is derived from an EMBL/GenBank/DDBJ whole genome shotgun (WGS) entry which is preliminary data.</text>
</comment>
<sequence length="236" mass="27006">MRWCSNIDPRKVMNCDDPCKEFLNQYSYNTDLPITLRDLELLKQEEKEGLTNYLARWRAKATYMVGRPSEIDQVSSDLGSTTQKTTARREYLKNCTIGPYPLTLNGQFLREGDNFPFYGFPEPCYIKEKGPVVLGLEIFNDYHLLGEEVFTVETKEKSTKDWVDLAGGNIFGMLFGQGYRKKEDLAFLLSLAMSNNGFNHANFIAEVQLRAYGHSNLIINQTSHKWKVGSEALAPY</sequence>